<evidence type="ECO:0000256" key="1">
    <source>
        <dbReference type="ARBA" id="ARBA00023235"/>
    </source>
</evidence>
<dbReference type="EMBL" id="LRQB01000006">
    <property type="protein sequence ID" value="KXA22674.1"/>
    <property type="molecule type" value="Genomic_DNA"/>
</dbReference>
<dbReference type="NCBIfam" id="TIGR01795">
    <property type="entry name" value="CM_mono_cladeE"/>
    <property type="match status" value="1"/>
</dbReference>
<evidence type="ECO:0000259" key="2">
    <source>
        <dbReference type="PROSITE" id="PS51168"/>
    </source>
</evidence>
<comment type="caution">
    <text evidence="3">The sequence shown here is derived from an EMBL/GenBank/DDBJ whole genome shotgun (WGS) entry which is preliminary data.</text>
</comment>
<dbReference type="InterPro" id="IPR002701">
    <property type="entry name" value="CM_II_prokaryot"/>
</dbReference>
<dbReference type="InterPro" id="IPR036263">
    <property type="entry name" value="Chorismate_II_sf"/>
</dbReference>
<keyword evidence="1" id="KW-0413">Isomerase</keyword>
<dbReference type="Pfam" id="PF01817">
    <property type="entry name" value="CM_2"/>
    <property type="match status" value="1"/>
</dbReference>
<reference evidence="3 4" key="1">
    <citation type="submission" date="2016-01" db="EMBL/GenBank/DDBJ databases">
        <authorList>
            <person name="Oliw E.H."/>
        </authorList>
    </citation>
    <scope>NUCLEOTIDE SEQUENCE [LARGE SCALE GENOMIC DNA]</scope>
    <source>
        <strain evidence="3 4">PSS_7772B</strain>
    </source>
</reference>
<dbReference type="SMART" id="SM00830">
    <property type="entry name" value="CM_2"/>
    <property type="match status" value="1"/>
</dbReference>
<evidence type="ECO:0000313" key="3">
    <source>
        <dbReference type="EMBL" id="KXA22674.1"/>
    </source>
</evidence>
<dbReference type="AlphaFoldDB" id="A0A133P268"/>
<feature type="domain" description="Chorismate mutase" evidence="2">
    <location>
        <begin position="21"/>
        <end position="112"/>
    </location>
</feature>
<dbReference type="Proteomes" id="UP000070687">
    <property type="component" value="Unassembled WGS sequence"/>
</dbReference>
<dbReference type="SUPFAM" id="SSF48600">
    <property type="entry name" value="Chorismate mutase II"/>
    <property type="match status" value="1"/>
</dbReference>
<proteinExistence type="predicted"/>
<dbReference type="GO" id="GO:0009697">
    <property type="term" value="P:salicylic acid biosynthetic process"/>
    <property type="evidence" value="ECO:0007669"/>
    <property type="project" value="TreeGrafter"/>
</dbReference>
<dbReference type="GO" id="GO:0046417">
    <property type="term" value="P:chorismate metabolic process"/>
    <property type="evidence" value="ECO:0007669"/>
    <property type="project" value="InterPro"/>
</dbReference>
<organism evidence="3 4">
    <name type="scientific">Gardnerella vaginalis</name>
    <dbReference type="NCBI Taxonomy" id="2702"/>
    <lineage>
        <taxon>Bacteria</taxon>
        <taxon>Bacillati</taxon>
        <taxon>Actinomycetota</taxon>
        <taxon>Actinomycetes</taxon>
        <taxon>Bifidobacteriales</taxon>
        <taxon>Bifidobacteriaceae</taxon>
        <taxon>Gardnerella</taxon>
    </lineage>
</organism>
<evidence type="ECO:0000313" key="4">
    <source>
        <dbReference type="Proteomes" id="UP000070687"/>
    </source>
</evidence>
<gene>
    <name evidence="3" type="ORF">HMPREF3208_00226</name>
</gene>
<dbReference type="InterPro" id="IPR051331">
    <property type="entry name" value="Chorismate_mutase-related"/>
</dbReference>
<dbReference type="PANTHER" id="PTHR38041">
    <property type="entry name" value="CHORISMATE MUTASE"/>
    <property type="match status" value="1"/>
</dbReference>
<dbReference type="PATRIC" id="fig|2702.100.peg.211"/>
<protein>
    <submittedName>
        <fullName evidence="3">Chorismate mutase</fullName>
    </submittedName>
</protein>
<dbReference type="GO" id="GO:0004106">
    <property type="term" value="F:chorismate mutase activity"/>
    <property type="evidence" value="ECO:0007669"/>
    <property type="project" value="InterPro"/>
</dbReference>
<sequence>MCDFSETTIDARDNSSNTCCKDAAEKIIALRQSIDNIDGAVVALLAERFKITQRIGEIKAQAGFAPADTRREHTQVNRLLDLAKTAGLDASIAVQYHEFVVTEAKKRHKLLNQN</sequence>
<dbReference type="InterPro" id="IPR036979">
    <property type="entry name" value="CM_dom_sf"/>
</dbReference>
<dbReference type="PANTHER" id="PTHR38041:SF1">
    <property type="entry name" value="CHORISMATE MUTASE"/>
    <property type="match status" value="1"/>
</dbReference>
<accession>A0A133P268</accession>
<dbReference type="PROSITE" id="PS51168">
    <property type="entry name" value="CHORISMATE_MUT_2"/>
    <property type="match status" value="1"/>
</dbReference>
<dbReference type="OrthoDB" id="3267837at2"/>
<dbReference type="Gene3D" id="1.20.59.10">
    <property type="entry name" value="Chorismate mutase"/>
    <property type="match status" value="1"/>
</dbReference>
<dbReference type="RefSeq" id="WP_064346778.1">
    <property type="nucleotide sequence ID" value="NZ_KQ956830.1"/>
</dbReference>
<name>A0A133P268_GARVA</name>
<dbReference type="InterPro" id="IPR010951">
    <property type="entry name" value="CM_bact"/>
</dbReference>